<dbReference type="InterPro" id="IPR011047">
    <property type="entry name" value="Quinoprotein_ADH-like_sf"/>
</dbReference>
<dbReference type="SUPFAM" id="SSF50156">
    <property type="entry name" value="PDZ domain-like"/>
    <property type="match status" value="1"/>
</dbReference>
<evidence type="ECO:0000256" key="4">
    <source>
        <dbReference type="ARBA" id="ARBA00014577"/>
    </source>
</evidence>
<dbReference type="EMBL" id="QUSZ01004481">
    <property type="protein sequence ID" value="RHY14080.1"/>
    <property type="molecule type" value="Genomic_DNA"/>
</dbReference>
<evidence type="ECO:0000256" key="2">
    <source>
        <dbReference type="ARBA" id="ARBA00004300"/>
    </source>
</evidence>
<evidence type="ECO:0000259" key="10">
    <source>
        <dbReference type="PROSITE" id="PS50853"/>
    </source>
</evidence>
<evidence type="ECO:0000256" key="3">
    <source>
        <dbReference type="ARBA" id="ARBA00007453"/>
    </source>
</evidence>
<dbReference type="Pfam" id="PF10433">
    <property type="entry name" value="Beta-prop_RSE1_1st"/>
    <property type="match status" value="1"/>
</dbReference>
<comment type="caution">
    <text evidence="11">The sequence shown here is derived from an EMBL/GenBank/DDBJ whole genome shotgun (WGS) entry which is preliminary data.</text>
</comment>
<keyword evidence="5" id="KW-0539">Nucleus</keyword>
<feature type="domain" description="PDZ" evidence="8">
    <location>
        <begin position="1739"/>
        <end position="1812"/>
    </location>
</feature>
<dbReference type="Gene3D" id="2.130.10.10">
    <property type="entry name" value="YVTN repeat-like/Quinoprotein amine dehydrogenase"/>
    <property type="match status" value="3"/>
</dbReference>
<dbReference type="SUPFAM" id="SSF52821">
    <property type="entry name" value="Rhodanese/Cell cycle control phosphatase"/>
    <property type="match status" value="1"/>
</dbReference>
<feature type="domain" description="Fibronectin type-III" evidence="10">
    <location>
        <begin position="2067"/>
        <end position="2161"/>
    </location>
</feature>
<dbReference type="Gene3D" id="2.60.40.10">
    <property type="entry name" value="Immunoglobulins"/>
    <property type="match status" value="1"/>
</dbReference>
<dbReference type="PROSITE" id="PS50106">
    <property type="entry name" value="PDZ"/>
    <property type="match status" value="1"/>
</dbReference>
<dbReference type="InterPro" id="IPR001478">
    <property type="entry name" value="PDZ"/>
</dbReference>
<gene>
    <name evidence="11" type="ORF">DYB36_002805</name>
</gene>
<dbReference type="SMART" id="SM00164">
    <property type="entry name" value="TBC"/>
    <property type="match status" value="1"/>
</dbReference>
<dbReference type="GO" id="GO:0003676">
    <property type="term" value="F:nucleic acid binding"/>
    <property type="evidence" value="ECO:0007669"/>
    <property type="project" value="InterPro"/>
</dbReference>
<dbReference type="CDD" id="cd00063">
    <property type="entry name" value="FN3"/>
    <property type="match status" value="2"/>
</dbReference>
<dbReference type="InterPro" id="IPR001763">
    <property type="entry name" value="Rhodanese-like_dom"/>
</dbReference>
<dbReference type="SUPFAM" id="SSF49265">
    <property type="entry name" value="Fibronectin type III"/>
    <property type="match status" value="1"/>
</dbReference>
<protein>
    <recommendedName>
        <fullName evidence="4">DNA damage-binding protein 1</fullName>
    </recommendedName>
</protein>
<evidence type="ECO:0000256" key="5">
    <source>
        <dbReference type="ARBA" id="ARBA00023242"/>
    </source>
</evidence>
<dbReference type="PANTHER" id="PTHR10644">
    <property type="entry name" value="DNA REPAIR/RNA PROCESSING CPSF FAMILY"/>
    <property type="match status" value="1"/>
</dbReference>
<dbReference type="Pfam" id="PF23726">
    <property type="entry name" value="Beta-prop_RSE1_2nd"/>
    <property type="match status" value="1"/>
</dbReference>
<comment type="similarity">
    <text evidence="3">Belongs to the DDB1 family.</text>
</comment>
<dbReference type="Pfam" id="PF03178">
    <property type="entry name" value="CPSF_A"/>
    <property type="match status" value="1"/>
</dbReference>
<dbReference type="InterPro" id="IPR036034">
    <property type="entry name" value="PDZ_sf"/>
</dbReference>
<evidence type="ECO:0000259" key="8">
    <source>
        <dbReference type="PROSITE" id="PS50106"/>
    </source>
</evidence>
<dbReference type="Proteomes" id="UP000265427">
    <property type="component" value="Unassembled WGS sequence"/>
</dbReference>
<dbReference type="InterPro" id="IPR050358">
    <property type="entry name" value="RSE1/DDB1/CFT1"/>
</dbReference>
<dbReference type="Gene3D" id="1.10.472.80">
    <property type="entry name" value="Ypt/Rab-GAP domain of gyp1p, domain 3"/>
    <property type="match status" value="1"/>
</dbReference>
<dbReference type="VEuPathDB" id="FungiDB:H257_01063"/>
<dbReference type="Pfam" id="PF00595">
    <property type="entry name" value="PDZ"/>
    <property type="match status" value="1"/>
</dbReference>
<feature type="domain" description="Rab-GAP TBC" evidence="7">
    <location>
        <begin position="1193"/>
        <end position="1388"/>
    </location>
</feature>
<evidence type="ECO:0000259" key="7">
    <source>
        <dbReference type="PROSITE" id="PS50086"/>
    </source>
</evidence>
<name>A0A397B6C7_APHAT</name>
<feature type="region of interest" description="Disordered" evidence="6">
    <location>
        <begin position="1560"/>
        <end position="1595"/>
    </location>
</feature>
<dbReference type="InterPro" id="IPR018846">
    <property type="entry name" value="Beta-prop_RSE1/DDB1/CPSF1_1st"/>
</dbReference>
<evidence type="ECO:0000256" key="6">
    <source>
        <dbReference type="SAM" id="MobiDB-lite"/>
    </source>
</evidence>
<evidence type="ECO:0000313" key="12">
    <source>
        <dbReference type="Proteomes" id="UP000265427"/>
    </source>
</evidence>
<dbReference type="PROSITE" id="PS50853">
    <property type="entry name" value="FN3"/>
    <property type="match status" value="2"/>
</dbReference>
<dbReference type="InterPro" id="IPR036873">
    <property type="entry name" value="Rhodanese-like_dom_sf"/>
</dbReference>
<dbReference type="Gene3D" id="1.10.8.270">
    <property type="entry name" value="putative rabgap domain of human tbc1 domain family member 14 like domains"/>
    <property type="match status" value="1"/>
</dbReference>
<dbReference type="GO" id="GO:0005813">
    <property type="term" value="C:centrosome"/>
    <property type="evidence" value="ECO:0007669"/>
    <property type="project" value="UniProtKB-SubCell"/>
</dbReference>
<dbReference type="InterPro" id="IPR013783">
    <property type="entry name" value="Ig-like_fold"/>
</dbReference>
<dbReference type="SUPFAM" id="SSF47923">
    <property type="entry name" value="Ypt/Rab-GAP domain of gyp1p"/>
    <property type="match status" value="2"/>
</dbReference>
<dbReference type="Pfam" id="PF00041">
    <property type="entry name" value="fn3"/>
    <property type="match status" value="1"/>
</dbReference>
<accession>A0A397B6C7</accession>
<feature type="domain" description="Fibronectin type-III" evidence="10">
    <location>
        <begin position="1825"/>
        <end position="1930"/>
    </location>
</feature>
<dbReference type="InterPro" id="IPR000195">
    <property type="entry name" value="Rab-GAP-TBC_dom"/>
</dbReference>
<dbReference type="SMART" id="SM00228">
    <property type="entry name" value="PDZ"/>
    <property type="match status" value="1"/>
</dbReference>
<dbReference type="GO" id="GO:0005634">
    <property type="term" value="C:nucleus"/>
    <property type="evidence" value="ECO:0007669"/>
    <property type="project" value="UniProtKB-SubCell"/>
</dbReference>
<dbReference type="PROSITE" id="PS50086">
    <property type="entry name" value="TBC_RABGAP"/>
    <property type="match status" value="1"/>
</dbReference>
<dbReference type="PROSITE" id="PS50206">
    <property type="entry name" value="RHODANESE_3"/>
    <property type="match status" value="1"/>
</dbReference>
<dbReference type="InterPro" id="IPR015943">
    <property type="entry name" value="WD40/YVTN_repeat-like_dom_sf"/>
</dbReference>
<dbReference type="InterPro" id="IPR004871">
    <property type="entry name" value="RSE1/DDB1/CPSF1_C"/>
</dbReference>
<feature type="domain" description="Rhodanese" evidence="9">
    <location>
        <begin position="1505"/>
        <end position="1635"/>
    </location>
</feature>
<proteinExistence type="inferred from homology"/>
<evidence type="ECO:0000256" key="1">
    <source>
        <dbReference type="ARBA" id="ARBA00004123"/>
    </source>
</evidence>
<dbReference type="VEuPathDB" id="FungiDB:H257_17830"/>
<dbReference type="InterPro" id="IPR036116">
    <property type="entry name" value="FN3_sf"/>
</dbReference>
<sequence length="2264" mass="248315">MDDCKNYVVTAQKPTSVTHSCVGNFTGSGDTNLILGKGTRVEIHLLTAEGLTPLHDVAIYGRITILELFRPPSSSVDLLFLCTQRYQFCVLEYNKATKTVVTKAHGNIRDSVGRMSEVITGGNIDPEGRLLGMNLYEGTDRPILVIFITCLLTVRLFTGYFKVIPMDGHGKLSDTFNIRLDELRVIDVKFLYGCSKPTICVLYEDHRATRHVKTYVILTKEKEFADGPWSQSHVEAGASLLIPVPTPFGGVLIVSQEMIVYHNGSTCHAIPMQSTVIQVYGQVDGSRFLLADQFGLLQVVVLQHTGKDVTGLSLDVLGETSIASTLSYLDNGVLFVGSAFGDSQLVKLHPSRDVSTGTYLEVLDSYVNVGPIVDFVVMDLDRQGQGQVVTCSGAYKDGSLRIVRNGIGINELAAAELPGIKGMWPLRPTFASQQDTLLVQSFVNEVRVLGFATSDNDEVELAEQDVPGLANTKTLICRNVVGDLWLQVTEHQVGLVSAATLQRVASWSPPSAQRITVAAANPTQVVVALSGGVLVYFDISNVVLSTTLVETAQTKLPHEIACLDITPLVDAKPAAADDDAHWETRARSTTRCVVGLWSDLSVSIYRLPDLRLDTTVLLGGDVLPRSLLSIRFDDQPYVLVGMGDGSLYTYALDTAGGATSSSLTNKKKFSLGAQPILLSAFRSKDVMHVFAASDRPTVLYSQHGKLLFSNVNVKQVNVMCSFNSVALPDCLALASAEDLAIGTIDNIQKLHVQTVPLNEWPRRLAHDPTSHTLAVCTVKYSMDAPAASDATSSVDEMEVSFVRLVDDQSFDTLFSYRLDPFESACSIVHLTFDGHPYYVVGTAYVHEEENEPHQGRILVLSVVQAKLVLVAEKEVKGAVYCLNAFQGKLLAGINSKTTLFKWSDNAEDADKELVAECGHHGHTLVLYMESRGDFVAIGDLMKSISLLQYKALDGSLEEVAKDLNSNWMAAVDILDDDHFIGSETDFNLFCVERQSGATTDEERSRLDCVAEYHVGEFVNRFRHGSLVMQEQGQATTRTPLLFGTVSGMIGCILPLDNAQYGFLRRVESALNQVIKGVGGLLHKEWRMYESKRTVNEARGFVDGDLIEGFLDLTKPHQQKAVDLLNVDGAMDGRPPVTPVDEDGPSSYLRKSIDVEDIDVPISNDDLMRSLDAELDKRRPDTYIITQLCRDLGEIPTQWRARVWKELLCPGGIKAELPVVSPTEQDDPNQRVIRADAPRTRAKDFPADSREAVERTLVHMLTYYCKCKNIRYKQGMNEVLAPFLLLRGISCMSSSSSGWTDAVVYQCFYSFIDKFLTNVFSDREFRSLQCSMRLLRLLLQYHDPVLCAHLDQHDMTPELYVTSWFMTFFTRHESPDLVFALWDTVLLADDPILLHFFALALLEDSRDRVMQADVAEMPQVLARLTFTSVAHVHKLTAVALDRLANTPASFRKDVLLVCYRPLTDRSLPALRHMGAAPCLSLHAQEVAAHMVSKIQTNKSSPNGLTLLVLDCRPFAAFQEFHFTLSYHIDPDVLASPEAFNVLLDGFGRMKDCHFCFLGDQASPQRGSPDDPPTSSNSSSPPPATPPASSSLNDRSTDSDMHVTRFVLLFLQHGFPHVSRVQGGVDALRAEVAAHADAELVDQLTVGEWSGPDDPYSLKSKAKKLLLGKLPTLTQRFRGAMKPFAKKAPSLLEGDTTQGSLVDEDEWVEVVVRSKEVLKRTSSSSSSSPSIAPTKQVLFGSGKLGILFKGIDKSPITVDSVVPKGQADLTNQIERGDVLVAVAGQSVHGMKFHHVMDMLHAAARPMTLEFSHPSSRLLDVLDALSVSPHAPTMLRNGPYSLSLLWDTVPGATRYQLQFAMQSEHRFHPWATVAVKNRSGVGLLDHIAAPAVSAGTLVGLEPNEKYLVRLRCGTDSTWGVYSEASAVLSTLPLDNTPKLASPRATTTCVTSSVVFLAGECPDVVELGLFYYRVLIGLRARSGPSYEAPTVDVALDKGSLIKCEEKVTRGPFVFVRLQDTDLWAFETTVDNAAVLERLAFEDKQINNHVVSNKLASVPSVQPLSQQRMLMPPTGLAVQAPTTSSVVVSWEGLLDPLVVKYQVQYSKNSSIFGAMWASKDVSSQLNSCVLTQLSPGTPYVVRIRAGFETSWGPFSPKSAPVKTIEDDHPPAKSTTSAPPPTFFLNAFVERAAETAAVAARSVSARLTRTASQDLMDDTSNEMIMDDLPSLVVNVDEMKATASTEFRWFAAQKVAGDLEWTCDVVVSHGK</sequence>
<evidence type="ECO:0000259" key="9">
    <source>
        <dbReference type="PROSITE" id="PS50206"/>
    </source>
</evidence>
<dbReference type="InterPro" id="IPR035969">
    <property type="entry name" value="Rab-GAP_TBC_sf"/>
</dbReference>
<dbReference type="InterPro" id="IPR003961">
    <property type="entry name" value="FN3_dom"/>
</dbReference>
<comment type="subcellular location">
    <subcellularLocation>
        <location evidence="2">Cytoplasm</location>
        <location evidence="2">Cytoskeleton</location>
        <location evidence="2">Microtubule organizing center</location>
        <location evidence="2">Centrosome</location>
    </subcellularLocation>
    <subcellularLocation>
        <location evidence="1">Nucleus</location>
    </subcellularLocation>
</comment>
<organism evidence="11 12">
    <name type="scientific">Aphanomyces astaci</name>
    <name type="common">Crayfish plague agent</name>
    <dbReference type="NCBI Taxonomy" id="112090"/>
    <lineage>
        <taxon>Eukaryota</taxon>
        <taxon>Sar</taxon>
        <taxon>Stramenopiles</taxon>
        <taxon>Oomycota</taxon>
        <taxon>Saprolegniomycetes</taxon>
        <taxon>Saprolegniales</taxon>
        <taxon>Verrucalvaceae</taxon>
        <taxon>Aphanomyces</taxon>
    </lineage>
</organism>
<dbReference type="InterPro" id="IPR058543">
    <property type="entry name" value="Beta-prop_RSE1/DDB1/CPSF1_2nd"/>
</dbReference>
<dbReference type="Pfam" id="PF00566">
    <property type="entry name" value="RabGAP-TBC"/>
    <property type="match status" value="1"/>
</dbReference>
<reference evidence="11 12" key="1">
    <citation type="submission" date="2018-08" db="EMBL/GenBank/DDBJ databases">
        <title>Aphanomyces genome sequencing and annotation.</title>
        <authorList>
            <person name="Minardi D."/>
            <person name="Oidtmann B."/>
            <person name="Van Der Giezen M."/>
            <person name="Studholme D.J."/>
        </authorList>
    </citation>
    <scope>NUCLEOTIDE SEQUENCE [LARGE SCALE GENOMIC DNA]</scope>
    <source>
        <strain evidence="11 12">Kv</strain>
    </source>
</reference>
<dbReference type="SMART" id="SM00060">
    <property type="entry name" value="FN3"/>
    <property type="match status" value="2"/>
</dbReference>
<dbReference type="SUPFAM" id="SSF50998">
    <property type="entry name" value="Quinoprotein alcohol dehydrogenase-like"/>
    <property type="match status" value="1"/>
</dbReference>
<dbReference type="Gene3D" id="1.10.150.910">
    <property type="match status" value="1"/>
</dbReference>
<evidence type="ECO:0000313" key="11">
    <source>
        <dbReference type="EMBL" id="RHY14080.1"/>
    </source>
</evidence>
<dbReference type="Gene3D" id="2.30.42.10">
    <property type="match status" value="1"/>
</dbReference>